<organism evidence="2 3">
    <name type="scientific">Enterocloster bolteae (strain ATCC BAA-613 / DSM 15670 / CCUG 46953 / JCM 12243 / WAL 16351)</name>
    <name type="common">Clostridium bolteae</name>
    <dbReference type="NCBI Taxonomy" id="411902"/>
    <lineage>
        <taxon>Bacteria</taxon>
        <taxon>Bacillati</taxon>
        <taxon>Bacillota</taxon>
        <taxon>Clostridia</taxon>
        <taxon>Lachnospirales</taxon>
        <taxon>Lachnospiraceae</taxon>
        <taxon>Enterocloster</taxon>
    </lineage>
</organism>
<gene>
    <name evidence="2" type="ORF">CLOBOL_00464</name>
</gene>
<comment type="caution">
    <text evidence="2">The sequence shown here is derived from an EMBL/GenBank/DDBJ whole genome shotgun (WGS) entry which is preliminary data.</text>
</comment>
<name>A8RHN8_ENTBW</name>
<dbReference type="Proteomes" id="UP000005396">
    <property type="component" value="Unassembled WGS sequence"/>
</dbReference>
<proteinExistence type="predicted"/>
<dbReference type="AlphaFoldDB" id="A8RHN8"/>
<evidence type="ECO:0000313" key="2">
    <source>
        <dbReference type="EMBL" id="EDP19028.1"/>
    </source>
</evidence>
<evidence type="ECO:0000256" key="1">
    <source>
        <dbReference type="SAM" id="Phobius"/>
    </source>
</evidence>
<keyword evidence="1" id="KW-0812">Transmembrane</keyword>
<dbReference type="EMBL" id="ABCC02000009">
    <property type="protein sequence ID" value="EDP19028.1"/>
    <property type="molecule type" value="Genomic_DNA"/>
</dbReference>
<keyword evidence="1" id="KW-0472">Membrane</keyword>
<dbReference type="PaxDb" id="411902-CLOBOL_00464"/>
<accession>A8RHN8</accession>
<reference evidence="2 3" key="2">
    <citation type="submission" date="2007-09" db="EMBL/GenBank/DDBJ databases">
        <title>Draft genome sequence of Clostridium bolteae (ATCC BAA-613).</title>
        <authorList>
            <person name="Sudarsanam P."/>
            <person name="Ley R."/>
            <person name="Guruge J."/>
            <person name="Turnbaugh P.J."/>
            <person name="Mahowald M."/>
            <person name="Liep D."/>
            <person name="Gordon J."/>
        </authorList>
    </citation>
    <scope>NUCLEOTIDE SEQUENCE [LARGE SCALE GENOMIC DNA]</scope>
    <source>
        <strain evidence="3">ATCC BAA-613 / DSM 15670 / CCUG 46953 / JCM 12243 / WAL 16351</strain>
    </source>
</reference>
<dbReference type="HOGENOM" id="CLU_3267901_0_0_9"/>
<keyword evidence="1" id="KW-1133">Transmembrane helix</keyword>
<sequence length="41" mass="4925">MCCPGRTRLHRPRQSLMIKIYYQTITIYNYTLFFGVVIIIT</sequence>
<protein>
    <submittedName>
        <fullName evidence="2">Uncharacterized protein</fullName>
    </submittedName>
</protein>
<reference evidence="2 3" key="1">
    <citation type="submission" date="2007-08" db="EMBL/GenBank/DDBJ databases">
        <authorList>
            <person name="Fulton L."/>
            <person name="Clifton S."/>
            <person name="Fulton B."/>
            <person name="Xu J."/>
            <person name="Minx P."/>
            <person name="Pepin K.H."/>
            <person name="Johnson M."/>
            <person name="Thiruvilangam P."/>
            <person name="Bhonagiri V."/>
            <person name="Nash W.E."/>
            <person name="Mardis E.R."/>
            <person name="Wilson R.K."/>
        </authorList>
    </citation>
    <scope>NUCLEOTIDE SEQUENCE [LARGE SCALE GENOMIC DNA]</scope>
    <source>
        <strain evidence="3">ATCC BAA-613 / DSM 15670 / CCUG 46953 / JCM 12243 / WAL 16351</strain>
    </source>
</reference>
<evidence type="ECO:0000313" key="3">
    <source>
        <dbReference type="Proteomes" id="UP000005396"/>
    </source>
</evidence>
<feature type="transmembrane region" description="Helical" evidence="1">
    <location>
        <begin position="20"/>
        <end position="40"/>
    </location>
</feature>